<evidence type="ECO:0000256" key="1">
    <source>
        <dbReference type="SAM" id="Phobius"/>
    </source>
</evidence>
<feature type="transmembrane region" description="Helical" evidence="1">
    <location>
        <begin position="425"/>
        <end position="441"/>
    </location>
</feature>
<feature type="transmembrane region" description="Helical" evidence="1">
    <location>
        <begin position="255"/>
        <end position="276"/>
    </location>
</feature>
<dbReference type="Pfam" id="PF14296">
    <property type="entry name" value="O-ag_pol_Wzy"/>
    <property type="match status" value="1"/>
</dbReference>
<feature type="transmembrane region" description="Helical" evidence="1">
    <location>
        <begin position="181"/>
        <end position="203"/>
    </location>
</feature>
<sequence length="444" mass="51376">MKNKNHLFVVFILFILLVAFYLLSNFFHISDLYISIFVFFYVLTTISSRVILKNENVFSFYSLYYITFVVFICGVFLMSPFLNENLNCRDIYGPVCFSTNEIIRSLFYVLSASAAIEIGFFSSKEKKVINENVNYKKIYIICILLLCFIYPILIVSTINMIKSTLNYGYLAAFSNSQTGQYSTPLNLICLLMINVGLGLAYIIKDKKKKFFVLYFSLFFINALLSGLTGGRSGFISAIFLLLWICYKDKKDNVSLIFKMILYIIILLFALNILMFLTGRSETLNFNVFSFLIHLIDAQGITFFVYTLSSNIENYPLIPYIKTIIPGFVYVYSFLIESVPIYFSGFPQYLSWHTDSSLFNKGYGLGWSLLSDLYVYSFGFYPLFFSLAILWGRWLRFLSQSNKFNQGLLVSIITTLFVINRGSISVLIPFIVLYVFLFRYIARVK</sequence>
<dbReference type="EMBL" id="PYOP01000032">
    <property type="protein sequence ID" value="PSW92903.1"/>
    <property type="molecule type" value="Genomic_DNA"/>
</dbReference>
<accession>A0ABX5GP38</accession>
<keyword evidence="1" id="KW-0812">Transmembrane</keyword>
<feature type="transmembrane region" description="Helical" evidence="1">
    <location>
        <begin position="319"/>
        <end position="342"/>
    </location>
</feature>
<keyword evidence="3" id="KW-1185">Reference proteome</keyword>
<proteinExistence type="predicted"/>
<feature type="transmembrane region" description="Helical" evidence="1">
    <location>
        <begin position="63"/>
        <end position="82"/>
    </location>
</feature>
<dbReference type="InterPro" id="IPR029468">
    <property type="entry name" value="O-ag_pol_Wzy"/>
</dbReference>
<comment type="caution">
    <text evidence="2">The sequence shown here is derived from an EMBL/GenBank/DDBJ whole genome shotgun (WGS) entry which is preliminary data.</text>
</comment>
<feature type="transmembrane region" description="Helical" evidence="1">
    <location>
        <begin position="32"/>
        <end position="51"/>
    </location>
</feature>
<feature type="transmembrane region" description="Helical" evidence="1">
    <location>
        <begin position="102"/>
        <end position="122"/>
    </location>
</feature>
<evidence type="ECO:0000313" key="2">
    <source>
        <dbReference type="EMBL" id="PSW92903.1"/>
    </source>
</evidence>
<dbReference type="Proteomes" id="UP000241190">
    <property type="component" value="Unassembled WGS sequence"/>
</dbReference>
<feature type="transmembrane region" description="Helical" evidence="1">
    <location>
        <begin position="138"/>
        <end position="161"/>
    </location>
</feature>
<feature type="transmembrane region" description="Helical" evidence="1">
    <location>
        <begin position="233"/>
        <end position="248"/>
    </location>
</feature>
<feature type="transmembrane region" description="Helical" evidence="1">
    <location>
        <begin position="7"/>
        <end position="26"/>
    </location>
</feature>
<feature type="transmembrane region" description="Helical" evidence="1">
    <location>
        <begin position="288"/>
        <end position="307"/>
    </location>
</feature>
<protein>
    <recommendedName>
        <fullName evidence="4">O-antigen polysaccharide polymerase Wzy</fullName>
    </recommendedName>
</protein>
<organism evidence="2 3">
    <name type="scientific">Photobacterium iliopiscarium</name>
    <dbReference type="NCBI Taxonomy" id="56192"/>
    <lineage>
        <taxon>Bacteria</taxon>
        <taxon>Pseudomonadati</taxon>
        <taxon>Pseudomonadota</taxon>
        <taxon>Gammaproteobacteria</taxon>
        <taxon>Vibrionales</taxon>
        <taxon>Vibrionaceae</taxon>
        <taxon>Photobacterium</taxon>
    </lineage>
</organism>
<keyword evidence="1" id="KW-1133">Transmembrane helix</keyword>
<reference evidence="2 3" key="1">
    <citation type="submission" date="2018-03" db="EMBL/GenBank/DDBJ databases">
        <title>Whole genome sequencing of Histamine producing bacteria.</title>
        <authorList>
            <person name="Butler K."/>
        </authorList>
    </citation>
    <scope>NUCLEOTIDE SEQUENCE [LARGE SCALE GENOMIC DNA]</scope>
    <source>
        <strain evidence="2 3">ATCC 51761</strain>
    </source>
</reference>
<feature type="transmembrane region" description="Helical" evidence="1">
    <location>
        <begin position="210"/>
        <end position="227"/>
    </location>
</feature>
<evidence type="ECO:0008006" key="4">
    <source>
        <dbReference type="Google" id="ProtNLM"/>
    </source>
</evidence>
<feature type="transmembrane region" description="Helical" evidence="1">
    <location>
        <begin position="372"/>
        <end position="391"/>
    </location>
</feature>
<gene>
    <name evidence="2" type="ORF">C9J52_16465</name>
</gene>
<keyword evidence="1" id="KW-0472">Membrane</keyword>
<name>A0ABX5GP38_9GAMM</name>
<dbReference type="RefSeq" id="WP_107180521.1">
    <property type="nucleotide sequence ID" value="NZ_PYOP01000032.1"/>
</dbReference>
<evidence type="ECO:0000313" key="3">
    <source>
        <dbReference type="Proteomes" id="UP000241190"/>
    </source>
</evidence>